<keyword evidence="9" id="KW-1185">Reference proteome</keyword>
<keyword evidence="5" id="KW-0539">Nucleus</keyword>
<comment type="caution">
    <text evidence="8">The sequence shown here is derived from an EMBL/GenBank/DDBJ whole genome shotgun (WGS) entry which is preliminary data.</text>
</comment>
<feature type="compositionally biased region" description="Polar residues" evidence="6">
    <location>
        <begin position="78"/>
        <end position="100"/>
    </location>
</feature>
<evidence type="ECO:0000256" key="5">
    <source>
        <dbReference type="ARBA" id="ARBA00023242"/>
    </source>
</evidence>
<dbReference type="InterPro" id="IPR011598">
    <property type="entry name" value="bHLH_dom"/>
</dbReference>
<dbReference type="InterPro" id="IPR036638">
    <property type="entry name" value="HLH_DNA-bd_sf"/>
</dbReference>
<dbReference type="GO" id="GO:0046983">
    <property type="term" value="F:protein dimerization activity"/>
    <property type="evidence" value="ECO:0007669"/>
    <property type="project" value="InterPro"/>
</dbReference>
<feature type="region of interest" description="Disordered" evidence="6">
    <location>
        <begin position="76"/>
        <end position="167"/>
    </location>
</feature>
<feature type="domain" description="BHLH" evidence="7">
    <location>
        <begin position="153"/>
        <end position="202"/>
    </location>
</feature>
<reference evidence="8 9" key="1">
    <citation type="submission" date="2024-01" db="EMBL/GenBank/DDBJ databases">
        <title>The genomes of 5 underutilized Papilionoideae crops provide insights into root nodulation and disease resistanc.</title>
        <authorList>
            <person name="Jiang F."/>
        </authorList>
    </citation>
    <scope>NUCLEOTIDE SEQUENCE [LARGE SCALE GENOMIC DNA]</scope>
    <source>
        <strain evidence="8">JINMINGXINNONG_FW02</strain>
        <tissue evidence="8">Leaves</tissue>
    </source>
</reference>
<comment type="subcellular location">
    <subcellularLocation>
        <location evidence="1">Nucleus</location>
    </subcellularLocation>
</comment>
<dbReference type="Gene3D" id="4.10.280.10">
    <property type="entry name" value="Helix-loop-helix DNA-binding domain"/>
    <property type="match status" value="1"/>
</dbReference>
<gene>
    <name evidence="8" type="ORF">VNO80_16931</name>
</gene>
<proteinExistence type="predicted"/>
<evidence type="ECO:0000256" key="6">
    <source>
        <dbReference type="SAM" id="MobiDB-lite"/>
    </source>
</evidence>
<name>A0AAN9R3P5_PHACN</name>
<protein>
    <recommendedName>
        <fullName evidence="7">BHLH domain-containing protein</fullName>
    </recommendedName>
</protein>
<dbReference type="InterPro" id="IPR045843">
    <property type="entry name" value="IND-like"/>
</dbReference>
<keyword evidence="2" id="KW-0805">Transcription regulation</keyword>
<dbReference type="AlphaFoldDB" id="A0AAN9R3P5"/>
<dbReference type="PANTHER" id="PTHR16223">
    <property type="entry name" value="TRANSCRIPTION FACTOR BHLH83-RELATED"/>
    <property type="match status" value="1"/>
</dbReference>
<organism evidence="8 9">
    <name type="scientific">Phaseolus coccineus</name>
    <name type="common">Scarlet runner bean</name>
    <name type="synonym">Phaseolus multiflorus</name>
    <dbReference type="NCBI Taxonomy" id="3886"/>
    <lineage>
        <taxon>Eukaryota</taxon>
        <taxon>Viridiplantae</taxon>
        <taxon>Streptophyta</taxon>
        <taxon>Embryophyta</taxon>
        <taxon>Tracheophyta</taxon>
        <taxon>Spermatophyta</taxon>
        <taxon>Magnoliopsida</taxon>
        <taxon>eudicotyledons</taxon>
        <taxon>Gunneridae</taxon>
        <taxon>Pentapetalae</taxon>
        <taxon>rosids</taxon>
        <taxon>fabids</taxon>
        <taxon>Fabales</taxon>
        <taxon>Fabaceae</taxon>
        <taxon>Papilionoideae</taxon>
        <taxon>50 kb inversion clade</taxon>
        <taxon>NPAAA clade</taxon>
        <taxon>indigoferoid/millettioid clade</taxon>
        <taxon>Phaseoleae</taxon>
        <taxon>Phaseolus</taxon>
    </lineage>
</organism>
<dbReference type="PROSITE" id="PS50888">
    <property type="entry name" value="BHLH"/>
    <property type="match status" value="1"/>
</dbReference>
<keyword evidence="3" id="KW-0238">DNA-binding</keyword>
<evidence type="ECO:0000256" key="2">
    <source>
        <dbReference type="ARBA" id="ARBA00023015"/>
    </source>
</evidence>
<dbReference type="InterPro" id="IPR045239">
    <property type="entry name" value="bHLH95_bHLH"/>
</dbReference>
<feature type="compositionally biased region" description="Low complexity" evidence="6">
    <location>
        <begin position="101"/>
        <end position="110"/>
    </location>
</feature>
<dbReference type="GO" id="GO:0005634">
    <property type="term" value="C:nucleus"/>
    <property type="evidence" value="ECO:0007669"/>
    <property type="project" value="UniProtKB-SubCell"/>
</dbReference>
<evidence type="ECO:0000259" key="7">
    <source>
        <dbReference type="PROSITE" id="PS50888"/>
    </source>
</evidence>
<dbReference type="EMBL" id="JAYMYR010000006">
    <property type="protein sequence ID" value="KAK7357636.1"/>
    <property type="molecule type" value="Genomic_DNA"/>
</dbReference>
<sequence length="279" mass="30674">MEPKDEFELHHFTAPTGTTFSQLLFGDDHDHDHDRDLDHHDATALPLPQDHYSYNHNNLSRSPLFSFHKPPKMLCFGNHQNQPNLSLPPNTVTPQKSVITSSDSSSASSSNYTNTGFNSLPKSTSLQKKRNGLGQEPVTKVGVGGQRQTKKTKAENPTSTGHAKRKEKLGERIAALQQLVSPFGKTDTASVLHEAMGYIRFLHDQVQVLCSPYLQTLSSSHHQHQHGDGENNEEEVKKELRSRGLCLIPVGCTVHVASSNGADFWSPGAIGNKVSPSSK</sequence>
<keyword evidence="4" id="KW-0804">Transcription</keyword>
<feature type="compositionally biased region" description="Polar residues" evidence="6">
    <location>
        <begin position="111"/>
        <end position="126"/>
    </location>
</feature>
<dbReference type="SUPFAM" id="SSF47459">
    <property type="entry name" value="HLH, helix-loop-helix DNA-binding domain"/>
    <property type="match status" value="1"/>
</dbReference>
<evidence type="ECO:0000256" key="3">
    <source>
        <dbReference type="ARBA" id="ARBA00023125"/>
    </source>
</evidence>
<evidence type="ECO:0000256" key="4">
    <source>
        <dbReference type="ARBA" id="ARBA00023163"/>
    </source>
</evidence>
<dbReference type="GO" id="GO:0000978">
    <property type="term" value="F:RNA polymerase II cis-regulatory region sequence-specific DNA binding"/>
    <property type="evidence" value="ECO:0007669"/>
    <property type="project" value="TreeGrafter"/>
</dbReference>
<dbReference type="GO" id="GO:0000981">
    <property type="term" value="F:DNA-binding transcription factor activity, RNA polymerase II-specific"/>
    <property type="evidence" value="ECO:0007669"/>
    <property type="project" value="TreeGrafter"/>
</dbReference>
<evidence type="ECO:0000313" key="9">
    <source>
        <dbReference type="Proteomes" id="UP001374584"/>
    </source>
</evidence>
<dbReference type="CDD" id="cd11393">
    <property type="entry name" value="bHLH_AtbHLH_like"/>
    <property type="match status" value="1"/>
</dbReference>
<dbReference type="PANTHER" id="PTHR16223:SF335">
    <property type="entry name" value="TRANSCRIPTION FACTOR BHLH113"/>
    <property type="match status" value="1"/>
</dbReference>
<dbReference type="Proteomes" id="UP001374584">
    <property type="component" value="Unassembled WGS sequence"/>
</dbReference>
<evidence type="ECO:0000313" key="8">
    <source>
        <dbReference type="EMBL" id="KAK7357636.1"/>
    </source>
</evidence>
<evidence type="ECO:0000256" key="1">
    <source>
        <dbReference type="ARBA" id="ARBA00004123"/>
    </source>
</evidence>
<dbReference type="FunFam" id="4.10.280.10:FF:000123">
    <property type="entry name" value="Transcription factor bHLH113"/>
    <property type="match status" value="1"/>
</dbReference>
<accession>A0AAN9R3P5</accession>